<dbReference type="Proteomes" id="UP000283509">
    <property type="component" value="Unassembled WGS sequence"/>
</dbReference>
<evidence type="ECO:0000256" key="2">
    <source>
        <dbReference type="ARBA" id="ARBA00022980"/>
    </source>
</evidence>
<dbReference type="GO" id="GO:0006412">
    <property type="term" value="P:translation"/>
    <property type="evidence" value="ECO:0007669"/>
    <property type="project" value="InterPro"/>
</dbReference>
<accession>A0A3R7MHF4</accession>
<dbReference type="Gene3D" id="3.30.1740.20">
    <property type="entry name" value="Ribosomal protein S26e"/>
    <property type="match status" value="1"/>
</dbReference>
<dbReference type="InterPro" id="IPR047864">
    <property type="entry name" value="Ribosomal_eS26_CS"/>
</dbReference>
<dbReference type="PROSITE" id="PS00733">
    <property type="entry name" value="RIBOSOMAL_S26E"/>
    <property type="match status" value="1"/>
</dbReference>
<dbReference type="PANTHER" id="PTHR12538">
    <property type="entry name" value="40S RIBOSOMAL PROTEIN S26"/>
    <property type="match status" value="1"/>
</dbReference>
<keyword evidence="3 4" id="KW-0687">Ribonucleoprotein</keyword>
<dbReference type="EMBL" id="QCYY01000795">
    <property type="protein sequence ID" value="ROT82625.1"/>
    <property type="molecule type" value="Genomic_DNA"/>
</dbReference>
<reference evidence="6 7" key="1">
    <citation type="submission" date="2018-04" db="EMBL/GenBank/DDBJ databases">
        <authorList>
            <person name="Zhang X."/>
            <person name="Yuan J."/>
            <person name="Li F."/>
            <person name="Xiang J."/>
        </authorList>
    </citation>
    <scope>NUCLEOTIDE SEQUENCE [LARGE SCALE GENOMIC DNA]</scope>
    <source>
        <tissue evidence="6">Muscle</tissue>
    </source>
</reference>
<sequence>TSKRRNNGRSKHGRGHVKPVRCTNCGRCVPKDKAIKKFQIRNIVEAAAVKDINEASVYTVYQLPKLYIKQHYCVSCAIHSKVVRNRSRKARKIRTPPPRFPRSSEKRPRPNK</sequence>
<organism evidence="6 7">
    <name type="scientific">Penaeus vannamei</name>
    <name type="common">Whiteleg shrimp</name>
    <name type="synonym">Litopenaeus vannamei</name>
    <dbReference type="NCBI Taxonomy" id="6689"/>
    <lineage>
        <taxon>Eukaryota</taxon>
        <taxon>Metazoa</taxon>
        <taxon>Ecdysozoa</taxon>
        <taxon>Arthropoda</taxon>
        <taxon>Crustacea</taxon>
        <taxon>Multicrustacea</taxon>
        <taxon>Malacostraca</taxon>
        <taxon>Eumalacostraca</taxon>
        <taxon>Eucarida</taxon>
        <taxon>Decapoda</taxon>
        <taxon>Dendrobranchiata</taxon>
        <taxon>Penaeoidea</taxon>
        <taxon>Penaeidae</taxon>
        <taxon>Penaeus</taxon>
    </lineage>
</organism>
<evidence type="ECO:0000256" key="3">
    <source>
        <dbReference type="ARBA" id="ARBA00023274"/>
    </source>
</evidence>
<feature type="non-terminal residue" evidence="6">
    <location>
        <position position="1"/>
    </location>
</feature>
<reference evidence="6 7" key="2">
    <citation type="submission" date="2019-01" db="EMBL/GenBank/DDBJ databases">
        <title>The decoding of complex shrimp genome reveals the adaptation for benthos swimmer, frequently molting mechanism and breeding impact on genome.</title>
        <authorList>
            <person name="Sun Y."/>
            <person name="Gao Y."/>
            <person name="Yu Y."/>
        </authorList>
    </citation>
    <scope>NUCLEOTIDE SEQUENCE [LARGE SCALE GENOMIC DNA]</scope>
    <source>
        <tissue evidence="6">Muscle</tissue>
    </source>
</reference>
<dbReference type="PANTHER" id="PTHR12538:SF0">
    <property type="entry name" value="40S RIBOSOMAL PROTEIN S26"/>
    <property type="match status" value="1"/>
</dbReference>
<keyword evidence="2 4" id="KW-0689">Ribosomal protein</keyword>
<name>A0A3R7MHF4_PENVA</name>
<dbReference type="InterPro" id="IPR038551">
    <property type="entry name" value="Ribosomal_eS26_sf"/>
</dbReference>
<comment type="caution">
    <text evidence="6">The sequence shown here is derived from an EMBL/GenBank/DDBJ whole genome shotgun (WGS) entry which is preliminary data.</text>
</comment>
<gene>
    <name evidence="6" type="ORF">C7M84_024197</name>
</gene>
<dbReference type="Pfam" id="PF01283">
    <property type="entry name" value="Ribosomal_S26e"/>
    <property type="match status" value="1"/>
</dbReference>
<feature type="compositionally biased region" description="Basic residues" evidence="5">
    <location>
        <begin position="84"/>
        <end position="94"/>
    </location>
</feature>
<dbReference type="GO" id="GO:0022627">
    <property type="term" value="C:cytosolic small ribosomal subunit"/>
    <property type="evidence" value="ECO:0007669"/>
    <property type="project" value="TreeGrafter"/>
</dbReference>
<keyword evidence="7" id="KW-1185">Reference proteome</keyword>
<feature type="compositionally biased region" description="Basic and acidic residues" evidence="5">
    <location>
        <begin position="102"/>
        <end position="112"/>
    </location>
</feature>
<dbReference type="InterPro" id="IPR000892">
    <property type="entry name" value="Ribosomal_eS26"/>
</dbReference>
<protein>
    <recommendedName>
        <fullName evidence="4">40S ribosomal protein S26</fullName>
    </recommendedName>
</protein>
<evidence type="ECO:0000313" key="7">
    <source>
        <dbReference type="Proteomes" id="UP000283509"/>
    </source>
</evidence>
<dbReference type="GO" id="GO:0003735">
    <property type="term" value="F:structural constituent of ribosome"/>
    <property type="evidence" value="ECO:0007669"/>
    <property type="project" value="InterPro"/>
</dbReference>
<proteinExistence type="inferred from homology"/>
<dbReference type="STRING" id="6689.A0A3R7MHF4"/>
<dbReference type="FunFam" id="3.30.1740.20:FF:000001">
    <property type="entry name" value="40S ribosomal protein S26"/>
    <property type="match status" value="1"/>
</dbReference>
<evidence type="ECO:0000256" key="4">
    <source>
        <dbReference type="RuleBase" id="RU363128"/>
    </source>
</evidence>
<evidence type="ECO:0000256" key="5">
    <source>
        <dbReference type="SAM" id="MobiDB-lite"/>
    </source>
</evidence>
<evidence type="ECO:0000313" key="6">
    <source>
        <dbReference type="EMBL" id="ROT82625.1"/>
    </source>
</evidence>
<comment type="similarity">
    <text evidence="1 4">Belongs to the eukaryotic ribosomal protein eS26 family.</text>
</comment>
<dbReference type="AlphaFoldDB" id="A0A3R7MHF4"/>
<dbReference type="GO" id="GO:0003729">
    <property type="term" value="F:mRNA binding"/>
    <property type="evidence" value="ECO:0007669"/>
    <property type="project" value="TreeGrafter"/>
</dbReference>
<evidence type="ECO:0000256" key="1">
    <source>
        <dbReference type="ARBA" id="ARBA00008596"/>
    </source>
</evidence>
<feature type="region of interest" description="Disordered" evidence="5">
    <location>
        <begin position="84"/>
        <end position="112"/>
    </location>
</feature>
<dbReference type="OrthoDB" id="10262653at2759"/>